<keyword evidence="4 6" id="KW-0378">Hydrolase</keyword>
<dbReference type="CAZy" id="GH53">
    <property type="family name" value="Glycoside Hydrolase Family 53"/>
</dbReference>
<reference evidence="8 9" key="1">
    <citation type="journal article" date="2007" name="Nat. Biotechnol.">
        <title>Complete genome sequence of the myxobacterium Sorangium cellulosum.</title>
        <authorList>
            <person name="Schneiker S."/>
            <person name="Perlova O."/>
            <person name="Kaiser O."/>
            <person name="Gerth K."/>
            <person name="Alici A."/>
            <person name="Altmeyer M.O."/>
            <person name="Bartels D."/>
            <person name="Bekel T."/>
            <person name="Beyer S."/>
            <person name="Bode E."/>
            <person name="Bode H.B."/>
            <person name="Bolten C.J."/>
            <person name="Choudhuri J.V."/>
            <person name="Doss S."/>
            <person name="Elnakady Y.A."/>
            <person name="Frank B."/>
            <person name="Gaigalat L."/>
            <person name="Goesmann A."/>
            <person name="Groeger C."/>
            <person name="Gross F."/>
            <person name="Jelsbak L."/>
            <person name="Jelsbak L."/>
            <person name="Kalinowski J."/>
            <person name="Kegler C."/>
            <person name="Knauber T."/>
            <person name="Konietzny S."/>
            <person name="Kopp M."/>
            <person name="Krause L."/>
            <person name="Krug D."/>
            <person name="Linke B."/>
            <person name="Mahmud T."/>
            <person name="Martinez-Arias R."/>
            <person name="McHardy A.C."/>
            <person name="Merai M."/>
            <person name="Meyer F."/>
            <person name="Mormann S."/>
            <person name="Munoz-Dorado J."/>
            <person name="Perez J."/>
            <person name="Pradella S."/>
            <person name="Rachid S."/>
            <person name="Raddatz G."/>
            <person name="Rosenau F."/>
            <person name="Rueckert C."/>
            <person name="Sasse F."/>
            <person name="Scharfe M."/>
            <person name="Schuster S.C."/>
            <person name="Suen G."/>
            <person name="Treuner-Lange A."/>
            <person name="Velicer G.J."/>
            <person name="Vorholter F.-J."/>
            <person name="Weissman K.J."/>
            <person name="Welch R.D."/>
            <person name="Wenzel S.C."/>
            <person name="Whitworth D.E."/>
            <person name="Wilhelm S."/>
            <person name="Wittmann C."/>
            <person name="Bloecker H."/>
            <person name="Puehler A."/>
            <person name="Mueller R."/>
        </authorList>
    </citation>
    <scope>NUCLEOTIDE SEQUENCE [LARGE SCALE GENOMIC DNA]</scope>
    <source>
        <strain evidence="9">So ce56</strain>
    </source>
</reference>
<dbReference type="PANTHER" id="PTHR34983:SF1">
    <property type="entry name" value="ARABINOGALACTAN ENDO-BETA-1,4-GALACTANASE A"/>
    <property type="match status" value="1"/>
</dbReference>
<feature type="region of interest" description="Disordered" evidence="7">
    <location>
        <begin position="26"/>
        <end position="101"/>
    </location>
</feature>
<proteinExistence type="inferred from homology"/>
<dbReference type="AlphaFoldDB" id="A9GTA6"/>
<dbReference type="STRING" id="448385.sce6753"/>
<dbReference type="PANTHER" id="PTHR34983">
    <property type="entry name" value="ARABINOGALACTAN ENDO-BETA-1,4-GALACTANASE A"/>
    <property type="match status" value="1"/>
</dbReference>
<evidence type="ECO:0000256" key="6">
    <source>
        <dbReference type="RuleBase" id="RU361192"/>
    </source>
</evidence>
<dbReference type="PROSITE" id="PS51257">
    <property type="entry name" value="PROKAR_LIPOPROTEIN"/>
    <property type="match status" value="1"/>
</dbReference>
<dbReference type="eggNOG" id="COG3867">
    <property type="taxonomic scope" value="Bacteria"/>
</dbReference>
<comment type="similarity">
    <text evidence="2 6">Belongs to the glycosyl hydrolase 53 family.</text>
</comment>
<dbReference type="Proteomes" id="UP000002139">
    <property type="component" value="Chromosome"/>
</dbReference>
<keyword evidence="6" id="KW-0732">Signal</keyword>
<gene>
    <name evidence="8" type="primary">galA</name>
    <name evidence="8" type="ordered locus">sce6753</name>
</gene>
<feature type="compositionally biased region" description="Low complexity" evidence="7">
    <location>
        <begin position="37"/>
        <end position="48"/>
    </location>
</feature>
<organism evidence="8 9">
    <name type="scientific">Sorangium cellulosum (strain So ce56)</name>
    <name type="common">Polyangium cellulosum (strain So ce56)</name>
    <dbReference type="NCBI Taxonomy" id="448385"/>
    <lineage>
        <taxon>Bacteria</taxon>
        <taxon>Pseudomonadati</taxon>
        <taxon>Myxococcota</taxon>
        <taxon>Polyangia</taxon>
        <taxon>Polyangiales</taxon>
        <taxon>Polyangiaceae</taxon>
        <taxon>Sorangium</taxon>
    </lineage>
</organism>
<accession>A9GTA6</accession>
<dbReference type="Pfam" id="PF07745">
    <property type="entry name" value="Glyco_hydro_53"/>
    <property type="match status" value="1"/>
</dbReference>
<feature type="signal peptide" evidence="6">
    <location>
        <begin position="1"/>
        <end position="19"/>
    </location>
</feature>
<evidence type="ECO:0000256" key="3">
    <source>
        <dbReference type="ARBA" id="ARBA00012556"/>
    </source>
</evidence>
<evidence type="ECO:0000256" key="4">
    <source>
        <dbReference type="ARBA" id="ARBA00022801"/>
    </source>
</evidence>
<comment type="catalytic activity">
    <reaction evidence="1 6">
        <text>The enzyme specifically hydrolyzes (1-&gt;4)-beta-D-galactosidic linkages in type I arabinogalactans.</text>
        <dbReference type="EC" id="3.2.1.89"/>
    </reaction>
</comment>
<dbReference type="KEGG" id="scl:sce6753"/>
<dbReference type="EC" id="3.2.1.89" evidence="3 6"/>
<name>A9GTA6_SORC5</name>
<dbReference type="Gene3D" id="3.20.20.80">
    <property type="entry name" value="Glycosidases"/>
    <property type="match status" value="1"/>
</dbReference>
<dbReference type="BioCyc" id="SCEL448385:SCE_RS34645-MONOMER"/>
<dbReference type="GO" id="GO:0031218">
    <property type="term" value="F:arabinogalactan endo-1,4-beta-galactosidase activity"/>
    <property type="evidence" value="ECO:0007669"/>
    <property type="project" value="UniProtKB-EC"/>
</dbReference>
<dbReference type="HOGENOM" id="CLU_648759_0_0_7"/>
<dbReference type="GO" id="GO:0015926">
    <property type="term" value="F:glucosidase activity"/>
    <property type="evidence" value="ECO:0007669"/>
    <property type="project" value="InterPro"/>
</dbReference>
<feature type="chain" id="PRO_5005122110" description="Arabinogalactan endo-beta-1,4-galactanase" evidence="6">
    <location>
        <begin position="20"/>
        <end position="423"/>
    </location>
</feature>
<feature type="compositionally biased region" description="Gly residues" evidence="7">
    <location>
        <begin position="49"/>
        <end position="98"/>
    </location>
</feature>
<dbReference type="GO" id="GO:0045490">
    <property type="term" value="P:pectin catabolic process"/>
    <property type="evidence" value="ECO:0007669"/>
    <property type="project" value="TreeGrafter"/>
</dbReference>
<sequence>MLRQKLGWMGVVTLLPALAACGESSGAGAAGGGGAGQTASTGAETSTGSGAGGASGSTSGSGAGAGGASASTGGAGGTSASAGGAGGAGTGGSGGDGTPGAPQGFILGADISWVQEREAGGKVFRDIDPRTGALVEKDILEILKAHGFNWIRLRLFNDPTAVYADAAVDDDPYSREGFCDLEHTIEMARRVKRANMGFLLDFHYSDVWADPDDQHKPVAWTDLEGGALASAMREFTRDAIEQLSAAGARPDMVQIGNEIPQGLLWPDGFVTGQAFQGLGSLLKAGIQGVKDADDTITVMLHLDRCDDNAATRWWVDGVLGQGVKFDVLGQSCYTEYQGPPSGWKANFDDLVKRYPDLKFVVAEYSWEKRAANDLMFNLPDKRGLGTFIWEPTEWHERIFSPNGDIIESMIAPYDQMKVDYQGF</sequence>
<dbReference type="InterPro" id="IPR017853">
    <property type="entry name" value="GH"/>
</dbReference>
<evidence type="ECO:0000313" key="8">
    <source>
        <dbReference type="EMBL" id="CAN96922.1"/>
    </source>
</evidence>
<evidence type="ECO:0000256" key="5">
    <source>
        <dbReference type="ARBA" id="ARBA00023295"/>
    </source>
</evidence>
<evidence type="ECO:0000256" key="1">
    <source>
        <dbReference type="ARBA" id="ARBA00001695"/>
    </source>
</evidence>
<dbReference type="EMBL" id="AM746676">
    <property type="protein sequence ID" value="CAN96922.1"/>
    <property type="molecule type" value="Genomic_DNA"/>
</dbReference>
<keyword evidence="5 6" id="KW-0326">Glycosidase</keyword>
<evidence type="ECO:0000256" key="7">
    <source>
        <dbReference type="SAM" id="MobiDB-lite"/>
    </source>
</evidence>
<keyword evidence="9" id="KW-1185">Reference proteome</keyword>
<protein>
    <recommendedName>
        <fullName evidence="3 6">Arabinogalactan endo-beta-1,4-galactanase</fullName>
        <ecNumber evidence="3 6">3.2.1.89</ecNumber>
    </recommendedName>
</protein>
<evidence type="ECO:0000256" key="2">
    <source>
        <dbReference type="ARBA" id="ARBA00010687"/>
    </source>
</evidence>
<dbReference type="SUPFAM" id="SSF51445">
    <property type="entry name" value="(Trans)glycosidases"/>
    <property type="match status" value="1"/>
</dbReference>
<dbReference type="InterPro" id="IPR011683">
    <property type="entry name" value="Glyco_hydro_53"/>
</dbReference>
<evidence type="ECO:0000313" key="9">
    <source>
        <dbReference type="Proteomes" id="UP000002139"/>
    </source>
</evidence>